<name>A0A1V9FRT5_9BACT</name>
<dbReference type="Gene3D" id="1.20.1600.10">
    <property type="entry name" value="Outer membrane efflux proteins (OEP)"/>
    <property type="match status" value="1"/>
</dbReference>
<evidence type="ECO:0000256" key="3">
    <source>
        <dbReference type="ARBA" id="ARBA00022448"/>
    </source>
</evidence>
<evidence type="ECO:0000256" key="8">
    <source>
        <dbReference type="SAM" id="Coils"/>
    </source>
</evidence>
<evidence type="ECO:0000256" key="7">
    <source>
        <dbReference type="ARBA" id="ARBA00023237"/>
    </source>
</evidence>
<dbReference type="PANTHER" id="PTHR30026:SF20">
    <property type="entry name" value="OUTER MEMBRANE PROTEIN TOLC"/>
    <property type="match status" value="1"/>
</dbReference>
<comment type="subcellular location">
    <subcellularLocation>
        <location evidence="1">Cell outer membrane</location>
    </subcellularLocation>
</comment>
<keyword evidence="7" id="KW-0998">Cell outer membrane</keyword>
<proteinExistence type="inferred from homology"/>
<evidence type="ECO:0000256" key="6">
    <source>
        <dbReference type="ARBA" id="ARBA00023136"/>
    </source>
</evidence>
<dbReference type="GO" id="GO:0009279">
    <property type="term" value="C:cell outer membrane"/>
    <property type="evidence" value="ECO:0007669"/>
    <property type="project" value="UniProtKB-SubCell"/>
</dbReference>
<dbReference type="OrthoDB" id="654853at2"/>
<dbReference type="EMBL" id="LVYD01000058">
    <property type="protein sequence ID" value="OQP60966.1"/>
    <property type="molecule type" value="Genomic_DNA"/>
</dbReference>
<evidence type="ECO:0000313" key="9">
    <source>
        <dbReference type="EMBL" id="OQP60966.1"/>
    </source>
</evidence>
<comment type="caution">
    <text evidence="9">The sequence shown here is derived from an EMBL/GenBank/DDBJ whole genome shotgun (WGS) entry which is preliminary data.</text>
</comment>
<dbReference type="STRING" id="1703345.A3860_04365"/>
<dbReference type="GO" id="GO:0015288">
    <property type="term" value="F:porin activity"/>
    <property type="evidence" value="ECO:0007669"/>
    <property type="project" value="TreeGrafter"/>
</dbReference>
<accession>A0A1V9FRT5</accession>
<keyword evidence="5" id="KW-0812">Transmembrane</keyword>
<gene>
    <name evidence="9" type="ORF">A3860_04365</name>
</gene>
<keyword evidence="4" id="KW-1134">Transmembrane beta strand</keyword>
<dbReference type="GO" id="GO:0015562">
    <property type="term" value="F:efflux transmembrane transporter activity"/>
    <property type="evidence" value="ECO:0007669"/>
    <property type="project" value="InterPro"/>
</dbReference>
<evidence type="ECO:0000256" key="1">
    <source>
        <dbReference type="ARBA" id="ARBA00004442"/>
    </source>
</evidence>
<dbReference type="Pfam" id="PF02321">
    <property type="entry name" value="OEP"/>
    <property type="match status" value="2"/>
</dbReference>
<evidence type="ECO:0000256" key="4">
    <source>
        <dbReference type="ARBA" id="ARBA00022452"/>
    </source>
</evidence>
<dbReference type="InterPro" id="IPR051906">
    <property type="entry name" value="TolC-like"/>
</dbReference>
<evidence type="ECO:0000256" key="2">
    <source>
        <dbReference type="ARBA" id="ARBA00007613"/>
    </source>
</evidence>
<keyword evidence="8" id="KW-0175">Coiled coil</keyword>
<dbReference type="RefSeq" id="WP_081151016.1">
    <property type="nucleotide sequence ID" value="NZ_LVYD01000058.1"/>
</dbReference>
<keyword evidence="10" id="KW-1185">Reference proteome</keyword>
<evidence type="ECO:0000313" key="10">
    <source>
        <dbReference type="Proteomes" id="UP000192796"/>
    </source>
</evidence>
<reference evidence="9 10" key="1">
    <citation type="submission" date="2016-03" db="EMBL/GenBank/DDBJ databases">
        <title>Niastella vici sp. nov., isolated from farmland soil.</title>
        <authorList>
            <person name="Chen L."/>
            <person name="Wang D."/>
            <person name="Yang S."/>
            <person name="Wang G."/>
        </authorList>
    </citation>
    <scope>NUCLEOTIDE SEQUENCE [LARGE SCALE GENOMIC DNA]</scope>
    <source>
        <strain evidence="9 10">DJ57</strain>
    </source>
</reference>
<evidence type="ECO:0000256" key="5">
    <source>
        <dbReference type="ARBA" id="ARBA00022692"/>
    </source>
</evidence>
<dbReference type="Proteomes" id="UP000192796">
    <property type="component" value="Unassembled WGS sequence"/>
</dbReference>
<sequence length="466" mass="51273">MLAPGQSGFSINLTIILFASILSIIAPGIVIAQPAKLSIKETMEKVQHNLPQLEAYRQQAEAAKENISLAKNSLVPDLTAGYQVNMATYNNITGMSYPGFLLPVSGPPSTTNDLNFIPGSALGALVKWNPFTFGQRNAAIDKAAAQFRQANAAYNEQLFQYQYAAVNLYLEALYLKQLLQISAAASERYKLSLEQSLVLAKNGLKPGIDTAQFQSVIIQTEIEYLQTEKTYLQKIEELTRLTGIAASAGNILLTDSILKPSLITDDSAALINHPYYQSIEAQKNTTAAGLREIQRAWVPQLDIWGNVYARGSGVDAHGVVNKADGWALSRTNAGIGLQLSFPVLQFSRINIRKKQYNLLLRSDEARLAQARLDISKQVENAQLQYKQDAKIAAKTPVQLKIATEVYEGLKLSYEAGLIDYIRLYQSQYELTKAALNNATAQLQLWRSLLSIAVAKGNLAIFTDQLN</sequence>
<evidence type="ECO:0008006" key="11">
    <source>
        <dbReference type="Google" id="ProtNLM"/>
    </source>
</evidence>
<dbReference type="SUPFAM" id="SSF56954">
    <property type="entry name" value="Outer membrane efflux proteins (OEP)"/>
    <property type="match status" value="1"/>
</dbReference>
<protein>
    <recommendedName>
        <fullName evidence="11">Transporter</fullName>
    </recommendedName>
</protein>
<dbReference type="InterPro" id="IPR003423">
    <property type="entry name" value="OMP_efflux"/>
</dbReference>
<dbReference type="AlphaFoldDB" id="A0A1V9FRT5"/>
<dbReference type="GO" id="GO:1990281">
    <property type="term" value="C:efflux pump complex"/>
    <property type="evidence" value="ECO:0007669"/>
    <property type="project" value="TreeGrafter"/>
</dbReference>
<comment type="similarity">
    <text evidence="2">Belongs to the outer membrane factor (OMF) (TC 1.B.17) family.</text>
</comment>
<dbReference type="PANTHER" id="PTHR30026">
    <property type="entry name" value="OUTER MEMBRANE PROTEIN TOLC"/>
    <property type="match status" value="1"/>
</dbReference>
<feature type="coiled-coil region" evidence="8">
    <location>
        <begin position="43"/>
        <end position="73"/>
    </location>
</feature>
<keyword evidence="6" id="KW-0472">Membrane</keyword>
<organism evidence="9 10">
    <name type="scientific">Niastella vici</name>
    <dbReference type="NCBI Taxonomy" id="1703345"/>
    <lineage>
        <taxon>Bacteria</taxon>
        <taxon>Pseudomonadati</taxon>
        <taxon>Bacteroidota</taxon>
        <taxon>Chitinophagia</taxon>
        <taxon>Chitinophagales</taxon>
        <taxon>Chitinophagaceae</taxon>
        <taxon>Niastella</taxon>
    </lineage>
</organism>
<keyword evidence="3" id="KW-0813">Transport</keyword>